<comment type="similarity">
    <text evidence="12 13">Belongs to the TonB-dependent receptor family.</text>
</comment>
<keyword evidence="18" id="KW-1185">Reference proteome</keyword>
<evidence type="ECO:0000256" key="3">
    <source>
        <dbReference type="ARBA" id="ARBA00022452"/>
    </source>
</evidence>
<dbReference type="OrthoDB" id="593427at2"/>
<evidence type="ECO:0000256" key="1">
    <source>
        <dbReference type="ARBA" id="ARBA00004571"/>
    </source>
</evidence>
<dbReference type="Gene3D" id="2.40.170.20">
    <property type="entry name" value="TonB-dependent receptor, beta-barrel domain"/>
    <property type="match status" value="1"/>
</dbReference>
<keyword evidence="6 14" id="KW-0732">Signal</keyword>
<keyword evidence="3 12" id="KW-1134">Transmembrane beta strand</keyword>
<dbReference type="Gene3D" id="2.170.130.10">
    <property type="entry name" value="TonB-dependent receptor, plug domain"/>
    <property type="match status" value="1"/>
</dbReference>
<dbReference type="Pfam" id="PF00593">
    <property type="entry name" value="TonB_dep_Rec_b-barrel"/>
    <property type="match status" value="1"/>
</dbReference>
<evidence type="ECO:0000259" key="16">
    <source>
        <dbReference type="Pfam" id="PF07715"/>
    </source>
</evidence>
<keyword evidence="17" id="KW-0675">Receptor</keyword>
<comment type="caution">
    <text evidence="17">The sequence shown here is derived from an EMBL/GenBank/DDBJ whole genome shotgun (WGS) entry which is preliminary data.</text>
</comment>
<dbReference type="InterPro" id="IPR036942">
    <property type="entry name" value="Beta-barrel_TonB_sf"/>
</dbReference>
<evidence type="ECO:0000313" key="17">
    <source>
        <dbReference type="EMBL" id="TFW14394.1"/>
    </source>
</evidence>
<evidence type="ECO:0000256" key="14">
    <source>
        <dbReference type="SAM" id="SignalP"/>
    </source>
</evidence>
<feature type="chain" id="PRO_5021492884" evidence="14">
    <location>
        <begin position="27"/>
        <end position="837"/>
    </location>
</feature>
<dbReference type="PANTHER" id="PTHR32552:SF89">
    <property type="entry name" value="CATECHOLATE SIDEROPHORE RECEPTOR FIU"/>
    <property type="match status" value="1"/>
</dbReference>
<evidence type="ECO:0000256" key="8">
    <source>
        <dbReference type="ARBA" id="ARBA00023065"/>
    </source>
</evidence>
<dbReference type="PANTHER" id="PTHR32552">
    <property type="entry name" value="FERRICHROME IRON RECEPTOR-RELATED"/>
    <property type="match status" value="1"/>
</dbReference>
<evidence type="ECO:0000256" key="4">
    <source>
        <dbReference type="ARBA" id="ARBA00022496"/>
    </source>
</evidence>
<keyword evidence="7" id="KW-0408">Iron</keyword>
<evidence type="ECO:0000256" key="5">
    <source>
        <dbReference type="ARBA" id="ARBA00022692"/>
    </source>
</evidence>
<dbReference type="PROSITE" id="PS52016">
    <property type="entry name" value="TONB_DEPENDENT_REC_3"/>
    <property type="match status" value="1"/>
</dbReference>
<keyword evidence="2 12" id="KW-0813">Transport</keyword>
<protein>
    <submittedName>
        <fullName evidence="17">TonB-dependent receptor</fullName>
    </submittedName>
</protein>
<dbReference type="AlphaFoldDB" id="A0A4Y9RZB0"/>
<accession>A0A4Y9RZB0</accession>
<dbReference type="Pfam" id="PF07715">
    <property type="entry name" value="Plug"/>
    <property type="match status" value="1"/>
</dbReference>
<evidence type="ECO:0000256" key="9">
    <source>
        <dbReference type="ARBA" id="ARBA00023077"/>
    </source>
</evidence>
<evidence type="ECO:0000256" key="11">
    <source>
        <dbReference type="ARBA" id="ARBA00023237"/>
    </source>
</evidence>
<sequence>MNNRKSLIWATTALVGSLAFVGAASAQSTGTEATEVDQVIVTGARGPRNLDGLAVAETVAKTRNTVNQEFIATQAAGQTILQTLNLTPGLSFTNADPYGSSGGNIRLRGFDGARVSLTFDGIPLNDTGNYSAYTNQQMDPELIERASVNTGSTDVDSPTASATGGTINYVTIRPTADMGGWLQGSLGDFNYRRAMGLFNTGEFGPWGTTAWVAASYTKYDKFKGIGELEKTQFNARIYQRLNDNGDFVALSGHYNENRNNNYNGPNLATATGFCDVAQTQVCVSDVETSPFGWGVDFDRTYTAPTIRGGEVDNDPNGSNYWGLRINPSNTGNVRGNSRFTLRDGLVLTIDPSFQYTLANGGTQQTVLSETDLLLRGTQATGGVDLNGDGDILDRVRVMSPSNTNTHRYGVNSSLIWDLNDNHRLRAAYALDWGRHRQTGNYGFVDFSDPTNPSFVDEFGGRNDDNNRVTNLDGYNLQSRDRKSIASLNQFSLEYRGRFLQEALTINLGVRAPFFERELNQNCYTQNASSNVICTTEVPNATLANGNVTFAGRGTTEYIQPFQRTVKYDDILPNVGANYRFGDAHSVFASYSESLSAPRTDSLYSTTRLADGSLGNPTVQPETSKNIDLGYRFTTSTVVAQASVFQNKFDNRIVSTFDEDLGQFVDRNVGSVESTGFEASVGWQPTERLNLYGTVSLLNSELQDDYVYNAAGAQLQTKGKKQVETPEEMFSLRASYKFNDVFSAGIQGKYTGERWVTDVNDLKVDAFTVVDLDARFDFTALGLNGTYLQVNVINLFDEQYYSTLGTRASATPGQLGYSRPFAGIGAPRTVMASIRYAF</sequence>
<gene>
    <name evidence="17" type="ORF">EGY25_04155</name>
</gene>
<feature type="domain" description="TonB-dependent receptor plug" evidence="16">
    <location>
        <begin position="58"/>
        <end position="164"/>
    </location>
</feature>
<evidence type="ECO:0000256" key="7">
    <source>
        <dbReference type="ARBA" id="ARBA00023004"/>
    </source>
</evidence>
<keyword evidence="5 12" id="KW-0812">Transmembrane</keyword>
<dbReference type="GO" id="GO:0015344">
    <property type="term" value="F:siderophore uptake transmembrane transporter activity"/>
    <property type="evidence" value="ECO:0007669"/>
    <property type="project" value="TreeGrafter"/>
</dbReference>
<keyword evidence="8" id="KW-0406">Ion transport</keyword>
<organism evidence="17 18">
    <name type="scientific">Brevundimonas intermedia</name>
    <dbReference type="NCBI Taxonomy" id="74315"/>
    <lineage>
        <taxon>Bacteria</taxon>
        <taxon>Pseudomonadati</taxon>
        <taxon>Pseudomonadota</taxon>
        <taxon>Alphaproteobacteria</taxon>
        <taxon>Caulobacterales</taxon>
        <taxon>Caulobacteraceae</taxon>
        <taxon>Brevundimonas</taxon>
    </lineage>
</organism>
<evidence type="ECO:0000256" key="12">
    <source>
        <dbReference type="PROSITE-ProRule" id="PRU01360"/>
    </source>
</evidence>
<evidence type="ECO:0000256" key="13">
    <source>
        <dbReference type="RuleBase" id="RU003357"/>
    </source>
</evidence>
<evidence type="ECO:0000313" key="18">
    <source>
        <dbReference type="Proteomes" id="UP000298216"/>
    </source>
</evidence>
<name>A0A4Y9RZB0_9CAUL</name>
<feature type="domain" description="TonB-dependent receptor-like beta-barrel" evidence="15">
    <location>
        <begin position="295"/>
        <end position="794"/>
    </location>
</feature>
<dbReference type="EMBL" id="SPVH01000002">
    <property type="protein sequence ID" value="TFW14394.1"/>
    <property type="molecule type" value="Genomic_DNA"/>
</dbReference>
<dbReference type="RefSeq" id="WP_135193779.1">
    <property type="nucleotide sequence ID" value="NZ_SPVH01000002.1"/>
</dbReference>
<dbReference type="InterPro" id="IPR037066">
    <property type="entry name" value="Plug_dom_sf"/>
</dbReference>
<evidence type="ECO:0000256" key="6">
    <source>
        <dbReference type="ARBA" id="ARBA00022729"/>
    </source>
</evidence>
<keyword evidence="9 13" id="KW-0798">TonB box</keyword>
<dbReference type="InterPro" id="IPR039426">
    <property type="entry name" value="TonB-dep_rcpt-like"/>
</dbReference>
<dbReference type="SUPFAM" id="SSF56935">
    <property type="entry name" value="Porins"/>
    <property type="match status" value="1"/>
</dbReference>
<dbReference type="InterPro" id="IPR000531">
    <property type="entry name" value="Beta-barrel_TonB"/>
</dbReference>
<evidence type="ECO:0000256" key="10">
    <source>
        <dbReference type="ARBA" id="ARBA00023136"/>
    </source>
</evidence>
<reference evidence="17 18" key="1">
    <citation type="submission" date="2019-03" db="EMBL/GenBank/DDBJ databases">
        <title>Draft genome of Brevundimonas sp. a heavy metal resistant soil bacteria.</title>
        <authorList>
            <person name="Soto J."/>
        </authorList>
    </citation>
    <scope>NUCLEOTIDE SEQUENCE [LARGE SCALE GENOMIC DNA]</scope>
    <source>
        <strain evidence="17 18">B-10</strain>
    </source>
</reference>
<evidence type="ECO:0000259" key="15">
    <source>
        <dbReference type="Pfam" id="PF00593"/>
    </source>
</evidence>
<dbReference type="InterPro" id="IPR012910">
    <property type="entry name" value="Plug_dom"/>
</dbReference>
<keyword evidence="10 12" id="KW-0472">Membrane</keyword>
<dbReference type="GO" id="GO:0009279">
    <property type="term" value="C:cell outer membrane"/>
    <property type="evidence" value="ECO:0007669"/>
    <property type="project" value="UniProtKB-SubCell"/>
</dbReference>
<feature type="signal peptide" evidence="14">
    <location>
        <begin position="1"/>
        <end position="26"/>
    </location>
</feature>
<evidence type="ECO:0000256" key="2">
    <source>
        <dbReference type="ARBA" id="ARBA00022448"/>
    </source>
</evidence>
<proteinExistence type="inferred from homology"/>
<keyword evidence="11 12" id="KW-0998">Cell outer membrane</keyword>
<comment type="subcellular location">
    <subcellularLocation>
        <location evidence="1 12">Cell outer membrane</location>
        <topology evidence="1 12">Multi-pass membrane protein</topology>
    </subcellularLocation>
</comment>
<dbReference type="Proteomes" id="UP000298216">
    <property type="component" value="Unassembled WGS sequence"/>
</dbReference>
<keyword evidence="4" id="KW-0410">Iron transport</keyword>